<accession>A0A929PYL2</accession>
<reference evidence="1" key="1">
    <citation type="submission" date="2020-10" db="EMBL/GenBank/DDBJ databases">
        <title>Mucilaginibacter mali sp. nov., isolated from rhizosphere soil of apple orchard.</title>
        <authorList>
            <person name="Lee J.-S."/>
            <person name="Kim H.S."/>
            <person name="Kim J.-S."/>
        </authorList>
    </citation>
    <scope>NUCLEOTIDE SEQUENCE</scope>
    <source>
        <strain evidence="1">KCTC 22746</strain>
    </source>
</reference>
<dbReference type="GO" id="GO:0004180">
    <property type="term" value="F:carboxypeptidase activity"/>
    <property type="evidence" value="ECO:0007669"/>
    <property type="project" value="UniProtKB-KW"/>
</dbReference>
<proteinExistence type="predicted"/>
<protein>
    <submittedName>
        <fullName evidence="1">Carboxypeptidase-like regulatory domain-containing protein</fullName>
    </submittedName>
</protein>
<keyword evidence="2" id="KW-1185">Reference proteome</keyword>
<sequence>MCCFFAQGTAFAQTLSISGKVIDEQKLPMPSATVFLGGTMKITPTDVDGKFSFQGLSAGSYIITVKMIGYTPYFQNVTIKESMADMTIEMKPNPTALREVVIKATDKDWDAKYKLFKECFLGLTKNGRNCKIANPEVLRLNYDEDDRSMLKGSSDDFLIVDNPELGYRVKYLLKFFEYNGRVGVTNYDGETSFEDMSGTAVQKKKWRENRLKAYYGSSTHFFRTIFNNKRTAVNEGFLVRQLIGRYQSSNADFNSRMRPPVSINPRAVRFDTILRVIDTSFISLKFTPDLFIKYSAKGGALNMLSIDEGGQSGEVDMTDDCSVLRLPEGEAIIDNRGKVAGEMPFLMIGKWGRMRIGDQLPFEYRPDKPGK</sequence>
<comment type="caution">
    <text evidence="1">The sequence shown here is derived from an EMBL/GenBank/DDBJ whole genome shotgun (WGS) entry which is preliminary data.</text>
</comment>
<dbReference type="EMBL" id="JADFFL010000006">
    <property type="protein sequence ID" value="MBE9663442.1"/>
    <property type="molecule type" value="Genomic_DNA"/>
</dbReference>
<evidence type="ECO:0000313" key="2">
    <source>
        <dbReference type="Proteomes" id="UP000622475"/>
    </source>
</evidence>
<dbReference type="AlphaFoldDB" id="A0A929PYL2"/>
<dbReference type="InterPro" id="IPR013784">
    <property type="entry name" value="Carb-bd-like_fold"/>
</dbReference>
<keyword evidence="1" id="KW-0645">Protease</keyword>
<dbReference type="Pfam" id="PF13715">
    <property type="entry name" value="CarbopepD_reg_2"/>
    <property type="match status" value="1"/>
</dbReference>
<dbReference type="Proteomes" id="UP000622475">
    <property type="component" value="Unassembled WGS sequence"/>
</dbReference>
<gene>
    <name evidence="1" type="ORF">IRJ16_16260</name>
</gene>
<organism evidence="1 2">
    <name type="scientific">Mucilaginibacter myungsuensis</name>
    <dbReference type="NCBI Taxonomy" id="649104"/>
    <lineage>
        <taxon>Bacteria</taxon>
        <taxon>Pseudomonadati</taxon>
        <taxon>Bacteroidota</taxon>
        <taxon>Sphingobacteriia</taxon>
        <taxon>Sphingobacteriales</taxon>
        <taxon>Sphingobacteriaceae</taxon>
        <taxon>Mucilaginibacter</taxon>
    </lineage>
</organism>
<dbReference type="Gene3D" id="2.60.40.1120">
    <property type="entry name" value="Carboxypeptidase-like, regulatory domain"/>
    <property type="match status" value="1"/>
</dbReference>
<dbReference type="SUPFAM" id="SSF49452">
    <property type="entry name" value="Starch-binding domain-like"/>
    <property type="match status" value="1"/>
</dbReference>
<name>A0A929PYL2_9SPHI</name>
<evidence type="ECO:0000313" key="1">
    <source>
        <dbReference type="EMBL" id="MBE9663442.1"/>
    </source>
</evidence>
<dbReference type="RefSeq" id="WP_194112673.1">
    <property type="nucleotide sequence ID" value="NZ_JADFFL010000006.1"/>
</dbReference>
<keyword evidence="1" id="KW-0121">Carboxypeptidase</keyword>
<dbReference type="GO" id="GO:0030246">
    <property type="term" value="F:carbohydrate binding"/>
    <property type="evidence" value="ECO:0007669"/>
    <property type="project" value="InterPro"/>
</dbReference>
<keyword evidence="1" id="KW-0378">Hydrolase</keyword>